<protein>
    <submittedName>
        <fullName evidence="2">Transposase, mutator type</fullName>
    </submittedName>
</protein>
<dbReference type="Proteomes" id="UP000033220">
    <property type="component" value="Chromosome DSM 122"/>
</dbReference>
<accession>H6SM00</accession>
<dbReference type="HOGENOM" id="CLU_2587444_0_0_5"/>
<proteinExistence type="predicted"/>
<dbReference type="AlphaFoldDB" id="H6SM00"/>
<sequence>MRLRPRPDGCGSKGSSAPHSSSVRSLGYRFVFFSMAAIRLHVDLFHIDSRSVDDLVKAMGMSGISKSQVSRLCAESTAKL</sequence>
<organism evidence="2 3">
    <name type="scientific">Pararhodospirillum photometricum DSM 122</name>
    <dbReference type="NCBI Taxonomy" id="1150469"/>
    <lineage>
        <taxon>Bacteria</taxon>
        <taxon>Pseudomonadati</taxon>
        <taxon>Pseudomonadota</taxon>
        <taxon>Alphaproteobacteria</taxon>
        <taxon>Rhodospirillales</taxon>
        <taxon>Rhodospirillaceae</taxon>
        <taxon>Pararhodospirillum</taxon>
    </lineage>
</organism>
<feature type="region of interest" description="Disordered" evidence="1">
    <location>
        <begin position="1"/>
        <end position="22"/>
    </location>
</feature>
<reference evidence="2 3" key="1">
    <citation type="submission" date="2012-02" db="EMBL/GenBank/DDBJ databases">
        <title>Shotgun genome sequence of Phaeospirillum photometricum DSM 122.</title>
        <authorList>
            <person name="Duquesne K."/>
            <person name="Sturgis J."/>
        </authorList>
    </citation>
    <scope>NUCLEOTIDE SEQUENCE [LARGE SCALE GENOMIC DNA]</scope>
    <source>
        <strain evidence="3">DSM122</strain>
    </source>
</reference>
<evidence type="ECO:0000256" key="1">
    <source>
        <dbReference type="SAM" id="MobiDB-lite"/>
    </source>
</evidence>
<gene>
    <name evidence="2" type="ORF">RSPPHO_02389</name>
</gene>
<feature type="compositionally biased region" description="Low complexity" evidence="1">
    <location>
        <begin position="13"/>
        <end position="22"/>
    </location>
</feature>
<dbReference type="EMBL" id="HE663493">
    <property type="protein sequence ID" value="CCG09015.1"/>
    <property type="molecule type" value="Genomic_DNA"/>
</dbReference>
<evidence type="ECO:0000313" key="2">
    <source>
        <dbReference type="EMBL" id="CCG09015.1"/>
    </source>
</evidence>
<name>H6SM00_PARPM</name>
<evidence type="ECO:0000313" key="3">
    <source>
        <dbReference type="Proteomes" id="UP000033220"/>
    </source>
</evidence>
<dbReference type="PATRIC" id="fig|1150469.3.peg.2701"/>
<keyword evidence="3" id="KW-1185">Reference proteome</keyword>
<dbReference type="KEGG" id="rpm:RSPPHO_02389"/>